<dbReference type="InterPro" id="IPR008979">
    <property type="entry name" value="Galactose-bd-like_sf"/>
</dbReference>
<organism evidence="3 4">
    <name type="scientific">Streptomyces violascens</name>
    <dbReference type="NCBI Taxonomy" id="67381"/>
    <lineage>
        <taxon>Bacteria</taxon>
        <taxon>Bacillati</taxon>
        <taxon>Actinomycetota</taxon>
        <taxon>Actinomycetes</taxon>
        <taxon>Kitasatosporales</taxon>
        <taxon>Streptomycetaceae</taxon>
        <taxon>Streptomyces</taxon>
    </lineage>
</organism>
<feature type="region of interest" description="Disordered" evidence="1">
    <location>
        <begin position="1"/>
        <end position="47"/>
    </location>
</feature>
<dbReference type="InterPro" id="IPR000421">
    <property type="entry name" value="FA58C"/>
</dbReference>
<reference evidence="3" key="1">
    <citation type="submission" date="2024-05" db="EMBL/GenBank/DDBJ databases">
        <title>Whole genome shotgun sequence of Streptomyces violascens NBRC 12920.</title>
        <authorList>
            <person name="Komaki H."/>
            <person name="Tamura T."/>
        </authorList>
    </citation>
    <scope>NUCLEOTIDE SEQUENCE</scope>
    <source>
        <strain evidence="3">NBRC 12920</strain>
    </source>
</reference>
<comment type="caution">
    <text evidence="3">The sequence shown here is derived from an EMBL/GenBank/DDBJ whole genome shotgun (WGS) entry which is preliminary data.</text>
</comment>
<keyword evidence="4" id="KW-1185">Reference proteome</keyword>
<dbReference type="Gene3D" id="2.60.120.260">
    <property type="entry name" value="Galactose-binding domain-like"/>
    <property type="match status" value="1"/>
</dbReference>
<gene>
    <name evidence="3" type="ORF">Sviol_60610</name>
</gene>
<feature type="domain" description="F5/8 type C" evidence="2">
    <location>
        <begin position="17"/>
        <end position="170"/>
    </location>
</feature>
<protein>
    <recommendedName>
        <fullName evidence="2">F5/8 type C domain-containing protein</fullName>
    </recommendedName>
</protein>
<evidence type="ECO:0000259" key="2">
    <source>
        <dbReference type="PROSITE" id="PS50022"/>
    </source>
</evidence>
<name>A0ABQ3QWM3_9ACTN</name>
<dbReference type="Pfam" id="PF22633">
    <property type="entry name" value="F5_F8_type_C_2"/>
    <property type="match status" value="1"/>
</dbReference>
<dbReference type="PROSITE" id="PS50022">
    <property type="entry name" value="FA58C_3"/>
    <property type="match status" value="1"/>
</dbReference>
<feature type="region of interest" description="Disordered" evidence="1">
    <location>
        <begin position="241"/>
        <end position="260"/>
    </location>
</feature>
<feature type="compositionally biased region" description="Polar residues" evidence="1">
    <location>
        <begin position="241"/>
        <end position="253"/>
    </location>
</feature>
<proteinExistence type="predicted"/>
<dbReference type="Proteomes" id="UP001050808">
    <property type="component" value="Unassembled WGS sequence"/>
</dbReference>
<dbReference type="SUPFAM" id="SSF49785">
    <property type="entry name" value="Galactose-binding domain-like"/>
    <property type="match status" value="1"/>
</dbReference>
<dbReference type="EMBL" id="BNDY01000017">
    <property type="protein sequence ID" value="GHI41653.1"/>
    <property type="molecule type" value="Genomic_DNA"/>
</dbReference>
<evidence type="ECO:0000313" key="4">
    <source>
        <dbReference type="Proteomes" id="UP001050808"/>
    </source>
</evidence>
<evidence type="ECO:0000313" key="3">
    <source>
        <dbReference type="EMBL" id="GHI41653.1"/>
    </source>
</evidence>
<accession>A0ABQ3QWM3</accession>
<evidence type="ECO:0000256" key="1">
    <source>
        <dbReference type="SAM" id="MobiDB-lite"/>
    </source>
</evidence>
<sequence>MLDKRDDDIVSLADGSAERPSPAGGPDLAQGKPMSASGSHYDGSNGPELANDGSLDTWWASGWEIVGWETRKRLFPQWIQVDLGSRRTVCRLVLKLREIWPARNQTLSVEGSADGSTFTTLVTSASYRFANTATIEVPPTLTRYVRLVFTANDGPLQPGAQLGAFEVYGLAAGEASRAGKTYVRLGKQRSFVGTVNLGFEGDLRWDGDGGYTITGRVKASGTSDARRSTVWLEYGGESQSWTRSSETETSYGKSGTREIEVSGQLAPGEKLELRVGTWQAGVMGIGSTEHTDKKQYTIS</sequence>
<dbReference type="SMART" id="SM00231">
    <property type="entry name" value="FA58C"/>
    <property type="match status" value="1"/>
</dbReference>